<reference evidence="11 12" key="1">
    <citation type="submission" date="2018-08" db="EMBL/GenBank/DDBJ databases">
        <title>Draft genome sequence of Rhodobacter sphaeroides FY.</title>
        <authorList>
            <person name="Rayyan A."/>
            <person name="Meyer T.E."/>
            <person name="Kyndt J.A."/>
        </authorList>
    </citation>
    <scope>NUCLEOTIDE SEQUENCE [LARGE SCALE GENOMIC DNA]</scope>
    <source>
        <strain evidence="11 12">FY</strain>
    </source>
</reference>
<dbReference type="Gene3D" id="2.60.15.10">
    <property type="entry name" value="F0F1 ATP synthase delta/epsilon subunit, N-terminal"/>
    <property type="match status" value="1"/>
</dbReference>
<protein>
    <recommendedName>
        <fullName evidence="9">ATP synthase epsilon chain</fullName>
    </recommendedName>
    <alternativeName>
        <fullName evidence="9">ATP synthase F1 sector epsilon subunit</fullName>
    </alternativeName>
    <alternativeName>
        <fullName evidence="9">F-ATPase epsilon subunit</fullName>
    </alternativeName>
</protein>
<evidence type="ECO:0000256" key="7">
    <source>
        <dbReference type="ARBA" id="ARBA00023136"/>
    </source>
</evidence>
<comment type="caution">
    <text evidence="11">The sequence shown here is derived from an EMBL/GenBank/DDBJ whole genome shotgun (WGS) entry which is preliminary data.</text>
</comment>
<dbReference type="InterPro" id="IPR024037">
    <property type="entry name" value="Alt_ATP_synth_F1_esu"/>
</dbReference>
<dbReference type="SUPFAM" id="SSF51344">
    <property type="entry name" value="Epsilon subunit of F1F0-ATP synthase N-terminal domain"/>
    <property type="match status" value="1"/>
</dbReference>
<evidence type="ECO:0000256" key="9">
    <source>
        <dbReference type="HAMAP-Rule" id="MF_00530"/>
    </source>
</evidence>
<dbReference type="HAMAP" id="MF_00530">
    <property type="entry name" value="ATP_synth_epsil_bac"/>
    <property type="match status" value="1"/>
</dbReference>
<dbReference type="Proteomes" id="UP000266305">
    <property type="component" value="Unassembled WGS sequence"/>
</dbReference>
<organism evidence="11 12">
    <name type="scientific">Cereibacter sphaeroides</name>
    <name type="common">Rhodobacter sphaeroides</name>
    <dbReference type="NCBI Taxonomy" id="1063"/>
    <lineage>
        <taxon>Bacteria</taxon>
        <taxon>Pseudomonadati</taxon>
        <taxon>Pseudomonadota</taxon>
        <taxon>Alphaproteobacteria</taxon>
        <taxon>Rhodobacterales</taxon>
        <taxon>Paracoccaceae</taxon>
        <taxon>Cereibacter</taxon>
    </lineage>
</organism>
<evidence type="ECO:0000259" key="10">
    <source>
        <dbReference type="Pfam" id="PF02823"/>
    </source>
</evidence>
<evidence type="ECO:0000256" key="2">
    <source>
        <dbReference type="ARBA" id="ARBA00004184"/>
    </source>
</evidence>
<keyword evidence="5 9" id="KW-0375">Hydrogen ion transport</keyword>
<dbReference type="NCBIfam" id="TIGR03166">
    <property type="entry name" value="alt_F1F0_F1_eps"/>
    <property type="match status" value="1"/>
</dbReference>
<evidence type="ECO:0000256" key="8">
    <source>
        <dbReference type="ARBA" id="ARBA00023196"/>
    </source>
</evidence>
<dbReference type="EMBL" id="QWGP01000013">
    <property type="protein sequence ID" value="RHZ94216.1"/>
    <property type="molecule type" value="Genomic_DNA"/>
</dbReference>
<keyword evidence="7 9" id="KW-0472">Membrane</keyword>
<dbReference type="GO" id="GO:0005524">
    <property type="term" value="F:ATP binding"/>
    <property type="evidence" value="ECO:0007669"/>
    <property type="project" value="UniProtKB-UniRule"/>
</dbReference>
<dbReference type="GO" id="GO:0046933">
    <property type="term" value="F:proton-transporting ATP synthase activity, rotational mechanism"/>
    <property type="evidence" value="ECO:0007669"/>
    <property type="project" value="UniProtKB-UniRule"/>
</dbReference>
<evidence type="ECO:0000256" key="3">
    <source>
        <dbReference type="ARBA" id="ARBA00005712"/>
    </source>
</evidence>
<dbReference type="RefSeq" id="WP_089258638.1">
    <property type="nucleotide sequence ID" value="NZ_QWGP01000013.1"/>
</dbReference>
<dbReference type="NCBIfam" id="NF009981">
    <property type="entry name" value="PRK13447.1"/>
    <property type="match status" value="1"/>
</dbReference>
<dbReference type="Pfam" id="PF02823">
    <property type="entry name" value="ATP-synt_DE_N"/>
    <property type="match status" value="1"/>
</dbReference>
<comment type="function">
    <text evidence="1 9">Produces ATP from ADP in the presence of a proton gradient across the membrane.</text>
</comment>
<dbReference type="CDD" id="cd12152">
    <property type="entry name" value="F1-ATPase_delta"/>
    <property type="match status" value="1"/>
</dbReference>
<evidence type="ECO:0000256" key="1">
    <source>
        <dbReference type="ARBA" id="ARBA00003543"/>
    </source>
</evidence>
<sequence>MSLTLRVTTPLAAVLEEEGLASIRAEDASGGFGLLPGHVDLLTVIEAGVLRFRRAEGPWHFCAIRGGVLRATGGRLVTVACREAVPGEDLARLEAGLKRQAEAADQAARRARGEQVRLHANAIRSLMRHLDRAPGADLSGIVEAFE</sequence>
<keyword evidence="9" id="KW-0066">ATP synthesis</keyword>
<gene>
    <name evidence="9" type="primary">atpC</name>
    <name evidence="11" type="ORF">D1114_12475</name>
</gene>
<comment type="similarity">
    <text evidence="3 9">Belongs to the ATPase epsilon chain family.</text>
</comment>
<evidence type="ECO:0000313" key="11">
    <source>
        <dbReference type="EMBL" id="RHZ94216.1"/>
    </source>
</evidence>
<feature type="domain" description="ATP synthase F1 complex delta/epsilon subunit N-terminal" evidence="10">
    <location>
        <begin position="3"/>
        <end position="84"/>
    </location>
</feature>
<evidence type="ECO:0000256" key="4">
    <source>
        <dbReference type="ARBA" id="ARBA00022448"/>
    </source>
</evidence>
<comment type="subunit">
    <text evidence="9">F-type ATPases have 2 components, CF(1) - the catalytic core - and CF(0) - the membrane proton channel. CF(1) has five subunits: alpha(3), beta(3), gamma(1), delta(1), epsilon(1). CF(0) has three main subunits: a, b and c.</text>
</comment>
<dbReference type="GO" id="GO:0005886">
    <property type="term" value="C:plasma membrane"/>
    <property type="evidence" value="ECO:0007669"/>
    <property type="project" value="UniProtKB-SubCell"/>
</dbReference>
<keyword evidence="6 9" id="KW-0406">Ion transport</keyword>
<dbReference type="AlphaFoldDB" id="A0AAX1UJY1"/>
<keyword evidence="8 9" id="KW-0139">CF(1)</keyword>
<dbReference type="InterPro" id="IPR036771">
    <property type="entry name" value="ATPsynth_dsu/esu_N"/>
</dbReference>
<comment type="subcellular location">
    <subcellularLocation>
        <location evidence="9">Cell membrane</location>
        <topology evidence="9">Peripheral membrane protein</topology>
    </subcellularLocation>
    <subcellularLocation>
        <location evidence="2">Endomembrane system</location>
        <topology evidence="2">Peripheral membrane protein</topology>
    </subcellularLocation>
</comment>
<name>A0AAX1UJY1_CERSP</name>
<accession>A0AAX1UJY1</accession>
<dbReference type="GO" id="GO:0012505">
    <property type="term" value="C:endomembrane system"/>
    <property type="evidence" value="ECO:0007669"/>
    <property type="project" value="UniProtKB-SubCell"/>
</dbReference>
<keyword evidence="9" id="KW-1003">Cell membrane</keyword>
<dbReference type="InterPro" id="IPR020546">
    <property type="entry name" value="ATP_synth_F1_dsu/esu_N"/>
</dbReference>
<evidence type="ECO:0000313" key="12">
    <source>
        <dbReference type="Proteomes" id="UP000266305"/>
    </source>
</evidence>
<evidence type="ECO:0000256" key="5">
    <source>
        <dbReference type="ARBA" id="ARBA00022781"/>
    </source>
</evidence>
<evidence type="ECO:0000256" key="6">
    <source>
        <dbReference type="ARBA" id="ARBA00023065"/>
    </source>
</evidence>
<proteinExistence type="inferred from homology"/>
<keyword evidence="4 9" id="KW-0813">Transport</keyword>
<dbReference type="InterPro" id="IPR001469">
    <property type="entry name" value="ATP_synth_F1_dsu/esu"/>
</dbReference>
<dbReference type="GO" id="GO:0045259">
    <property type="term" value="C:proton-transporting ATP synthase complex"/>
    <property type="evidence" value="ECO:0007669"/>
    <property type="project" value="UniProtKB-KW"/>
</dbReference>